<sequence>MRMIGTGLMALCLAGCAGAGEQGPDTPPAASAEGPCRNDGLDGFVGQKASADTGAALLKASGAKTLRWGGPGMAMTMDFRPDRLTVSYDDAMVITSARCG</sequence>
<dbReference type="Proteomes" id="UP001595681">
    <property type="component" value="Unassembled WGS sequence"/>
</dbReference>
<accession>A0ABV7NH75</accession>
<dbReference type="Pfam" id="PF11720">
    <property type="entry name" value="Inhibitor_I78"/>
    <property type="match status" value="1"/>
</dbReference>
<evidence type="ECO:0000313" key="3">
    <source>
        <dbReference type="Proteomes" id="UP001595681"/>
    </source>
</evidence>
<dbReference type="InterPro" id="IPR021719">
    <property type="entry name" value="Prot_inh_I78"/>
</dbReference>
<reference evidence="3" key="1">
    <citation type="journal article" date="2019" name="Int. J. Syst. Evol. Microbiol.">
        <title>The Global Catalogue of Microorganisms (GCM) 10K type strain sequencing project: providing services to taxonomists for standard genome sequencing and annotation.</title>
        <authorList>
            <consortium name="The Broad Institute Genomics Platform"/>
            <consortium name="The Broad Institute Genome Sequencing Center for Infectious Disease"/>
            <person name="Wu L."/>
            <person name="Ma J."/>
        </authorList>
    </citation>
    <scope>NUCLEOTIDE SEQUENCE [LARGE SCALE GENOMIC DNA]</scope>
    <source>
        <strain evidence="3">CCM 7491</strain>
    </source>
</reference>
<gene>
    <name evidence="2" type="ORF">ACFOKF_16810</name>
</gene>
<feature type="signal peptide" evidence="1">
    <location>
        <begin position="1"/>
        <end position="19"/>
    </location>
</feature>
<dbReference type="RefSeq" id="WP_380797102.1">
    <property type="nucleotide sequence ID" value="NZ_JBHRVU010000004.1"/>
</dbReference>
<dbReference type="EMBL" id="JBHRVU010000004">
    <property type="protein sequence ID" value="MFC3442836.1"/>
    <property type="molecule type" value="Genomic_DNA"/>
</dbReference>
<proteinExistence type="predicted"/>
<evidence type="ECO:0000313" key="2">
    <source>
        <dbReference type="EMBL" id="MFC3442836.1"/>
    </source>
</evidence>
<comment type="caution">
    <text evidence="2">The sequence shown here is derived from an EMBL/GenBank/DDBJ whole genome shotgun (WGS) entry which is preliminary data.</text>
</comment>
<protein>
    <submittedName>
        <fullName evidence="2">I78 family peptidase inhibitor</fullName>
    </submittedName>
</protein>
<organism evidence="2 3">
    <name type="scientific">Sphingobium rhizovicinum</name>
    <dbReference type="NCBI Taxonomy" id="432308"/>
    <lineage>
        <taxon>Bacteria</taxon>
        <taxon>Pseudomonadati</taxon>
        <taxon>Pseudomonadota</taxon>
        <taxon>Alphaproteobacteria</taxon>
        <taxon>Sphingomonadales</taxon>
        <taxon>Sphingomonadaceae</taxon>
        <taxon>Sphingobium</taxon>
    </lineage>
</organism>
<evidence type="ECO:0000256" key="1">
    <source>
        <dbReference type="SAM" id="SignalP"/>
    </source>
</evidence>
<name>A0ABV7NH75_9SPHN</name>
<dbReference type="Gene3D" id="3.30.10.10">
    <property type="entry name" value="Trypsin Inhibitor V, subunit A"/>
    <property type="match status" value="1"/>
</dbReference>
<feature type="chain" id="PRO_5045416359" evidence="1">
    <location>
        <begin position="20"/>
        <end position="100"/>
    </location>
</feature>
<keyword evidence="3" id="KW-1185">Reference proteome</keyword>
<keyword evidence="1" id="KW-0732">Signal</keyword>